<reference evidence="3 4" key="1">
    <citation type="submission" date="2020-11" db="EMBL/GenBank/DDBJ databases">
        <title>Identification of Lelliottia nimipressuralis from Wound Infection by Whole Genome-Based Bacterial Identification.</title>
        <authorList>
            <person name="Navarathna D.H."/>
            <person name="Choi H."/>
            <person name="Jinadatha C."/>
            <person name="Chatterjee P."/>
            <person name="Hwang M."/>
        </authorList>
    </citation>
    <scope>NUCLEOTIDE SEQUENCE [LARGE SCALE GENOMIC DNA]</scope>
    <source>
        <strain evidence="3 4">DN2020</strain>
    </source>
</reference>
<keyword evidence="1" id="KW-0238">DNA-binding</keyword>
<organism evidence="3 4">
    <name type="scientific">Lelliottia nimipressuralis</name>
    <dbReference type="NCBI Taxonomy" id="69220"/>
    <lineage>
        <taxon>Bacteria</taxon>
        <taxon>Pseudomonadati</taxon>
        <taxon>Pseudomonadota</taxon>
        <taxon>Gammaproteobacteria</taxon>
        <taxon>Enterobacterales</taxon>
        <taxon>Enterobacteriaceae</taxon>
        <taxon>Lelliottia</taxon>
    </lineage>
</organism>
<sequence length="178" mass="20562">MEILSEDKLYAMGIKLILSRFMDESSQSVSALPVTIYITTGVSFINLNRWMMKHPPNNNSIFICNVKVQEYITRRYKGKVNHFIAENASVNDVEKGIKNVISQELRNKKDINANGPTQLTQKQQIITAMMLLGYDVDLIAIYCNSTVKTIYSHRRVIMKKTRMNNIQEFYFLMKGDLL</sequence>
<evidence type="ECO:0000259" key="2">
    <source>
        <dbReference type="SMART" id="SM00421"/>
    </source>
</evidence>
<proteinExistence type="predicted"/>
<dbReference type="RefSeq" id="WP_194512440.1">
    <property type="nucleotide sequence ID" value="NZ_JADIXP010000002.1"/>
</dbReference>
<dbReference type="AlphaFoldDB" id="A0ABD4K880"/>
<dbReference type="InterPro" id="IPR000792">
    <property type="entry name" value="Tscrpt_reg_LuxR_C"/>
</dbReference>
<dbReference type="InterPro" id="IPR016032">
    <property type="entry name" value="Sig_transdc_resp-reg_C-effctor"/>
</dbReference>
<dbReference type="GO" id="GO:0003677">
    <property type="term" value="F:DNA binding"/>
    <property type="evidence" value="ECO:0007669"/>
    <property type="project" value="UniProtKB-KW"/>
</dbReference>
<dbReference type="Gene3D" id="3.40.50.2300">
    <property type="match status" value="1"/>
</dbReference>
<dbReference type="SMART" id="SM00421">
    <property type="entry name" value="HTH_LUXR"/>
    <property type="match status" value="1"/>
</dbReference>
<evidence type="ECO:0000256" key="1">
    <source>
        <dbReference type="ARBA" id="ARBA00023125"/>
    </source>
</evidence>
<name>A0ABD4K880_9ENTR</name>
<accession>A0ABD4K880</accession>
<dbReference type="Proteomes" id="UP000628560">
    <property type="component" value="Unassembled WGS sequence"/>
</dbReference>
<protein>
    <submittedName>
        <fullName evidence="3">Response regulator transcription factor</fullName>
    </submittedName>
</protein>
<feature type="domain" description="HTH luxR-type" evidence="2">
    <location>
        <begin position="116"/>
        <end position="173"/>
    </location>
</feature>
<gene>
    <name evidence="3" type="ORF">ISP11_04200</name>
</gene>
<evidence type="ECO:0000313" key="3">
    <source>
        <dbReference type="EMBL" id="MBF4177057.1"/>
    </source>
</evidence>
<comment type="caution">
    <text evidence="3">The sequence shown here is derived from an EMBL/GenBank/DDBJ whole genome shotgun (WGS) entry which is preliminary data.</text>
</comment>
<dbReference type="EMBL" id="JADIXP010000002">
    <property type="protein sequence ID" value="MBF4177057.1"/>
    <property type="molecule type" value="Genomic_DNA"/>
</dbReference>
<evidence type="ECO:0000313" key="4">
    <source>
        <dbReference type="Proteomes" id="UP000628560"/>
    </source>
</evidence>
<dbReference type="SUPFAM" id="SSF46894">
    <property type="entry name" value="C-terminal effector domain of the bipartite response regulators"/>
    <property type="match status" value="1"/>
</dbReference>